<feature type="transmembrane region" description="Helical" evidence="1">
    <location>
        <begin position="232"/>
        <end position="252"/>
    </location>
</feature>
<name>A0ABP0J7S2_9DINO</name>
<feature type="transmembrane region" description="Helical" evidence="1">
    <location>
        <begin position="20"/>
        <end position="40"/>
    </location>
</feature>
<keyword evidence="1" id="KW-0472">Membrane</keyword>
<evidence type="ECO:0000313" key="2">
    <source>
        <dbReference type="EMBL" id="CAK9010407.1"/>
    </source>
</evidence>
<comment type="caution">
    <text evidence="2">The sequence shown here is derived from an EMBL/GenBank/DDBJ whole genome shotgun (WGS) entry which is preliminary data.</text>
</comment>
<proteinExistence type="predicted"/>
<protein>
    <submittedName>
        <fullName evidence="2">Uncharacterized protein</fullName>
    </submittedName>
</protein>
<accession>A0ABP0J7S2</accession>
<feature type="transmembrane region" description="Helical" evidence="1">
    <location>
        <begin position="188"/>
        <end position="211"/>
    </location>
</feature>
<keyword evidence="1" id="KW-1133">Transmembrane helix</keyword>
<evidence type="ECO:0000313" key="3">
    <source>
        <dbReference type="Proteomes" id="UP001642484"/>
    </source>
</evidence>
<sequence length="261" mass="28366">MSEEGGANDSLPMPPHWATLKLGLVHVALHTPMVFTMWYMPAYLLDRLFGDALFPILLEHAGDALEGLHRRDPVFLSTSTSHMSRTSQAAPGKVSAGEGQSLFVLELLQLYVLVLQCIRILETSPVMTKLISALLRCGLRFVGLGHFLVGEPAAASSNEPSTDPDFSRAECSSKEKRPWVYWATWGKALGVAGILVLCCWSVMALVMALPLALGRLIVRCILSSQAKPISDFLPLSMGVVVASAWVLVMVKLGEVSSFFNV</sequence>
<gene>
    <name evidence="2" type="ORF">CCMP2556_LOCUS10058</name>
</gene>
<dbReference type="EMBL" id="CAXAMN010004658">
    <property type="protein sequence ID" value="CAK9010407.1"/>
    <property type="molecule type" value="Genomic_DNA"/>
</dbReference>
<keyword evidence="3" id="KW-1185">Reference proteome</keyword>
<reference evidence="2 3" key="1">
    <citation type="submission" date="2024-02" db="EMBL/GenBank/DDBJ databases">
        <authorList>
            <person name="Chen Y."/>
            <person name="Shah S."/>
            <person name="Dougan E. K."/>
            <person name="Thang M."/>
            <person name="Chan C."/>
        </authorList>
    </citation>
    <scope>NUCLEOTIDE SEQUENCE [LARGE SCALE GENOMIC DNA]</scope>
</reference>
<keyword evidence="1" id="KW-0812">Transmembrane</keyword>
<organism evidence="2 3">
    <name type="scientific">Durusdinium trenchii</name>
    <dbReference type="NCBI Taxonomy" id="1381693"/>
    <lineage>
        <taxon>Eukaryota</taxon>
        <taxon>Sar</taxon>
        <taxon>Alveolata</taxon>
        <taxon>Dinophyceae</taxon>
        <taxon>Suessiales</taxon>
        <taxon>Symbiodiniaceae</taxon>
        <taxon>Durusdinium</taxon>
    </lineage>
</organism>
<evidence type="ECO:0000256" key="1">
    <source>
        <dbReference type="SAM" id="Phobius"/>
    </source>
</evidence>
<dbReference type="Proteomes" id="UP001642484">
    <property type="component" value="Unassembled WGS sequence"/>
</dbReference>